<gene>
    <name evidence="1" type="ORF">KT99_02161</name>
</gene>
<dbReference type="Proteomes" id="UP000005839">
    <property type="component" value="Unassembled WGS sequence"/>
</dbReference>
<evidence type="ECO:0000313" key="1">
    <source>
        <dbReference type="EMBL" id="EDQ01403.1"/>
    </source>
</evidence>
<dbReference type="STRING" id="314608.KT99_02161"/>
<sequence>MEPLEHCLQVMQLDANGLNAMVANTGAGSLEIIGVGGLTNIILDSKSVQNFHLAQIIPLA</sequence>
<protein>
    <submittedName>
        <fullName evidence="1">Uncharacterized protein</fullName>
    </submittedName>
</protein>
<accession>A9D5H6</accession>
<dbReference type="RefSeq" id="WP_005498335.1">
    <property type="nucleotide sequence ID" value="NZ_ABIC01000010.1"/>
</dbReference>
<dbReference type="EMBL" id="ABIC01000010">
    <property type="protein sequence ID" value="EDQ01403.1"/>
    <property type="molecule type" value="Genomic_DNA"/>
</dbReference>
<evidence type="ECO:0000313" key="2">
    <source>
        <dbReference type="Proteomes" id="UP000005839"/>
    </source>
</evidence>
<keyword evidence="2" id="KW-1185">Reference proteome</keyword>
<proteinExistence type="predicted"/>
<organism evidence="1 2">
    <name type="scientific">Shewanella benthica KT99</name>
    <dbReference type="NCBI Taxonomy" id="314608"/>
    <lineage>
        <taxon>Bacteria</taxon>
        <taxon>Pseudomonadati</taxon>
        <taxon>Pseudomonadota</taxon>
        <taxon>Gammaproteobacteria</taxon>
        <taxon>Alteromonadales</taxon>
        <taxon>Shewanellaceae</taxon>
        <taxon>Shewanella</taxon>
    </lineage>
</organism>
<name>A9D5H6_9GAMM</name>
<comment type="caution">
    <text evidence="1">The sequence shown here is derived from an EMBL/GenBank/DDBJ whole genome shotgun (WGS) entry which is preliminary data.</text>
</comment>
<reference evidence="1 2" key="1">
    <citation type="submission" date="2007-10" db="EMBL/GenBank/DDBJ databases">
        <authorList>
            <person name="Yayanos A."/>
            <person name="Ferriera S."/>
            <person name="Johnson J."/>
            <person name="Kravitz S."/>
            <person name="Halpern A."/>
            <person name="Remington K."/>
            <person name="Beeson K."/>
            <person name="Tran B."/>
            <person name="Rogers Y.-H."/>
            <person name="Friedman R."/>
            <person name="Venter J.C."/>
        </authorList>
    </citation>
    <scope>NUCLEOTIDE SEQUENCE [LARGE SCALE GENOMIC DNA]</scope>
    <source>
        <strain evidence="1 2">KT99</strain>
    </source>
</reference>
<dbReference type="AlphaFoldDB" id="A9D5H6"/>